<dbReference type="AlphaFoldDB" id="A0A0C9MAY3"/>
<evidence type="ECO:0000256" key="3">
    <source>
        <dbReference type="ARBA" id="ARBA00007222"/>
    </source>
</evidence>
<dbReference type="InterPro" id="IPR016093">
    <property type="entry name" value="MIR_motif"/>
</dbReference>
<comment type="subcellular location">
    <subcellularLocation>
        <location evidence="1 14">Endoplasmic reticulum membrane</location>
        <topology evidence="1 14">Multi-pass membrane protein</topology>
    </subcellularLocation>
</comment>
<accession>A0A0C9MAY3</accession>
<name>A0A0C9MAY3_9FUNG</name>
<feature type="transmembrane region" description="Helical" evidence="14">
    <location>
        <begin position="234"/>
        <end position="267"/>
    </location>
</feature>
<dbReference type="InterPro" id="IPR036300">
    <property type="entry name" value="MIR_dom_sf"/>
</dbReference>
<organism evidence="17">
    <name type="scientific">Mucor ambiguus</name>
    <dbReference type="NCBI Taxonomy" id="91626"/>
    <lineage>
        <taxon>Eukaryota</taxon>
        <taxon>Fungi</taxon>
        <taxon>Fungi incertae sedis</taxon>
        <taxon>Mucoromycota</taxon>
        <taxon>Mucoromycotina</taxon>
        <taxon>Mucoromycetes</taxon>
        <taxon>Mucorales</taxon>
        <taxon>Mucorineae</taxon>
        <taxon>Mucoraceae</taxon>
        <taxon>Mucor</taxon>
    </lineage>
</organism>
<keyword evidence="18" id="KW-1185">Reference proteome</keyword>
<dbReference type="EC" id="2.4.1.109" evidence="4 14"/>
<feature type="domain" description="MIR" evidence="16">
    <location>
        <begin position="411"/>
        <end position="467"/>
    </location>
</feature>
<keyword evidence="6 14" id="KW-0808">Transferase</keyword>
<gene>
    <name evidence="17" type="ORF">MAM1_0173d07219</name>
</gene>
<evidence type="ECO:0000256" key="15">
    <source>
        <dbReference type="SAM" id="MobiDB-lite"/>
    </source>
</evidence>
<comment type="function">
    <text evidence="14">Transfers mannose from Dol-P-mannose to Ser or Thr residues on proteins.</text>
</comment>
<sequence>METLKRRHPISQTPDSPPPKYSDAYEPVPLSGDHYQSSAISEKESKVYKAPIKHNKAIQFLLMYQHTIAVSLLTLLSCWTRFHLIGKSRKVVWDEAHFGKFGSFYLRREFYFDVHPPLGKMLVGLSGVIANYNGSFGFESGKTYPDDLDITTMRVFNAAWGVMLVPLAYGTARHLNLSWKSCVLAASMVLFDNALLTISRFVLLDSMLLFFTGASFFCLAGFRSQRHSSFSLKWWSWLFGLGVSLGCVLSVKWVGLFAVALAGTYTVEDLWDILGDLQMPKKTYFSHWLARGVCLIAVPMTIYMASFAAHFHILSNSGPGDANMGSLFQARLNGSAFRDNPLEVAFGSNVTLKNFGYGGGLLHSHPHQYPDGSKQQQITCYSFKDNNNQWQIRQPRTMSDEPAPAHVDGEIQYVKHGDVIRLQHIMTKRNLHSHPINAPVSSKHWEVSAYGNEEIGDVQDNWRVEIVQDVFDKDTTLVKALTTRFRLRHVYLDCLLTSRNVVLPQWGFKQQEVYCDRKANPNDHHTWWNVEDHRNEALPPAPKNSYKSNFFEDFWHLNVAMWNTNNALIPDPDKNDILSSGPTEWPMVTTGLRMCGWDSKTIKFYLLGNPSVWWPSFLSIITFSVSIAAYIVRQRRQIIDMTPDRWSNFTSVGKLFFLGWFFHYIPFFMMGRVTYIHHYFPALYFSVFMVPFLMEHFFANASSKARLTVYAIVFGLIVANFAYFAPFSFGMTGDIKNYSNRLWLNSWNLIENIN</sequence>
<dbReference type="InterPro" id="IPR003342">
    <property type="entry name" value="ArnT-like_N"/>
</dbReference>
<dbReference type="PROSITE" id="PS50919">
    <property type="entry name" value="MIR"/>
    <property type="match status" value="3"/>
</dbReference>
<evidence type="ECO:0000256" key="8">
    <source>
        <dbReference type="ARBA" id="ARBA00022737"/>
    </source>
</evidence>
<keyword evidence="5 14" id="KW-0328">Glycosyltransferase</keyword>
<evidence type="ECO:0000313" key="18">
    <source>
        <dbReference type="Proteomes" id="UP000053815"/>
    </source>
</evidence>
<dbReference type="STRING" id="91626.A0A0C9MAY3"/>
<dbReference type="Gene3D" id="2.80.10.50">
    <property type="match status" value="1"/>
</dbReference>
<feature type="transmembrane region" description="Helical" evidence="14">
    <location>
        <begin position="652"/>
        <end position="670"/>
    </location>
</feature>
<dbReference type="GO" id="GO:0005789">
    <property type="term" value="C:endoplasmic reticulum membrane"/>
    <property type="evidence" value="ECO:0007669"/>
    <property type="project" value="UniProtKB-SubCell"/>
</dbReference>
<evidence type="ECO:0000256" key="4">
    <source>
        <dbReference type="ARBA" id="ARBA00012839"/>
    </source>
</evidence>
<dbReference type="Pfam" id="PF02366">
    <property type="entry name" value="PMT"/>
    <property type="match status" value="1"/>
</dbReference>
<dbReference type="GO" id="GO:0004169">
    <property type="term" value="F:dolichyl-phosphate-mannose-protein mannosyltransferase activity"/>
    <property type="evidence" value="ECO:0007669"/>
    <property type="project" value="UniProtKB-UniRule"/>
</dbReference>
<dbReference type="Pfam" id="PF02815">
    <property type="entry name" value="MIR"/>
    <property type="match status" value="1"/>
</dbReference>
<evidence type="ECO:0000256" key="1">
    <source>
        <dbReference type="ARBA" id="ARBA00004477"/>
    </source>
</evidence>
<keyword evidence="11 14" id="KW-0472">Membrane</keyword>
<feature type="transmembrane region" description="Helical" evidence="14">
    <location>
        <begin position="202"/>
        <end position="222"/>
    </location>
</feature>
<feature type="transmembrane region" description="Helical" evidence="14">
    <location>
        <begin position="288"/>
        <end position="309"/>
    </location>
</feature>
<dbReference type="UniPathway" id="UPA00378"/>
<dbReference type="FunFam" id="2.80.10.50:FF:000012">
    <property type="entry name" value="Protein O-mannosyl-transferase 1"/>
    <property type="match status" value="1"/>
</dbReference>
<dbReference type="InterPro" id="IPR032421">
    <property type="entry name" value="PMT_4TMC"/>
</dbReference>
<dbReference type="InterPro" id="IPR027005">
    <property type="entry name" value="PMT-like"/>
</dbReference>
<evidence type="ECO:0000256" key="5">
    <source>
        <dbReference type="ARBA" id="ARBA00022676"/>
    </source>
</evidence>
<keyword evidence="9 14" id="KW-0256">Endoplasmic reticulum</keyword>
<keyword evidence="8" id="KW-0677">Repeat</keyword>
<dbReference type="EMBL" id="DF836462">
    <property type="protein sequence ID" value="GAN07716.1"/>
    <property type="molecule type" value="Genomic_DNA"/>
</dbReference>
<keyword evidence="7 14" id="KW-0812">Transmembrane</keyword>
<dbReference type="PANTHER" id="PTHR10050:SF46">
    <property type="entry name" value="PROTEIN O-MANNOSYL-TRANSFERASE 2"/>
    <property type="match status" value="1"/>
</dbReference>
<dbReference type="Pfam" id="PF16192">
    <property type="entry name" value="PMT_4TMC"/>
    <property type="match status" value="1"/>
</dbReference>
<comment type="similarity">
    <text evidence="3 14">Belongs to the glycosyltransferase 39 family.</text>
</comment>
<keyword evidence="10 14" id="KW-1133">Transmembrane helix</keyword>
<evidence type="ECO:0000256" key="6">
    <source>
        <dbReference type="ARBA" id="ARBA00022679"/>
    </source>
</evidence>
<feature type="transmembrane region" description="Helical" evidence="14">
    <location>
        <begin position="707"/>
        <end position="729"/>
    </location>
</feature>
<feature type="domain" description="MIR" evidence="16">
    <location>
        <begin position="475"/>
        <end position="533"/>
    </location>
</feature>
<dbReference type="CDD" id="cd23284">
    <property type="entry name" value="beta-trefoil_MIR_PMT2-like"/>
    <property type="match status" value="1"/>
</dbReference>
<proteinExistence type="inferred from homology"/>
<dbReference type="SMART" id="SM00472">
    <property type="entry name" value="MIR"/>
    <property type="match status" value="3"/>
</dbReference>
<evidence type="ECO:0000256" key="12">
    <source>
        <dbReference type="ARBA" id="ARBA00045085"/>
    </source>
</evidence>
<dbReference type="Proteomes" id="UP000053815">
    <property type="component" value="Unassembled WGS sequence"/>
</dbReference>
<feature type="region of interest" description="Disordered" evidence="15">
    <location>
        <begin position="1"/>
        <end position="25"/>
    </location>
</feature>
<dbReference type="OrthoDB" id="292747at2759"/>
<feature type="transmembrane region" description="Helical" evidence="14">
    <location>
        <begin position="57"/>
        <end position="80"/>
    </location>
</feature>
<evidence type="ECO:0000256" key="13">
    <source>
        <dbReference type="ARBA" id="ARBA00045102"/>
    </source>
</evidence>
<evidence type="ECO:0000256" key="2">
    <source>
        <dbReference type="ARBA" id="ARBA00004922"/>
    </source>
</evidence>
<feature type="domain" description="MIR" evidence="16">
    <location>
        <begin position="341"/>
        <end position="395"/>
    </location>
</feature>
<evidence type="ECO:0000256" key="9">
    <source>
        <dbReference type="ARBA" id="ARBA00022824"/>
    </source>
</evidence>
<protein>
    <recommendedName>
        <fullName evidence="4 14">Dolichyl-phosphate-mannose--protein mannosyltransferase</fullName>
        <ecNumber evidence="4 14">2.4.1.109</ecNumber>
    </recommendedName>
</protein>
<evidence type="ECO:0000256" key="7">
    <source>
        <dbReference type="ARBA" id="ARBA00022692"/>
    </source>
</evidence>
<feature type="transmembrane region" description="Helical" evidence="14">
    <location>
        <begin position="676"/>
        <end position="695"/>
    </location>
</feature>
<dbReference type="SUPFAM" id="SSF82109">
    <property type="entry name" value="MIR domain"/>
    <property type="match status" value="1"/>
</dbReference>
<comment type="catalytic activity">
    <reaction evidence="12 14">
        <text>a di-trans,poly-cis-dolichyl beta-D-mannosyl phosphate + L-threonyl-[protein] = 3-O-(alpha-D-mannosyl)-L-threonyl-[protein] + a di-trans,poly-cis-dolichyl phosphate + H(+)</text>
        <dbReference type="Rhea" id="RHEA:53396"/>
        <dbReference type="Rhea" id="RHEA-COMP:11060"/>
        <dbReference type="Rhea" id="RHEA-COMP:13547"/>
        <dbReference type="Rhea" id="RHEA-COMP:19498"/>
        <dbReference type="Rhea" id="RHEA-COMP:19501"/>
        <dbReference type="ChEBI" id="CHEBI:15378"/>
        <dbReference type="ChEBI" id="CHEBI:30013"/>
        <dbReference type="ChEBI" id="CHEBI:57683"/>
        <dbReference type="ChEBI" id="CHEBI:58211"/>
        <dbReference type="ChEBI" id="CHEBI:137323"/>
        <dbReference type="EC" id="2.4.1.109"/>
    </reaction>
</comment>
<evidence type="ECO:0000256" key="14">
    <source>
        <dbReference type="RuleBase" id="RU367007"/>
    </source>
</evidence>
<feature type="transmembrane region" description="Helical" evidence="14">
    <location>
        <begin position="612"/>
        <end position="632"/>
    </location>
</feature>
<comment type="pathway">
    <text evidence="2 14">Protein modification; protein glycosylation.</text>
</comment>
<evidence type="ECO:0000259" key="16">
    <source>
        <dbReference type="PROSITE" id="PS50919"/>
    </source>
</evidence>
<reference evidence="17" key="1">
    <citation type="submission" date="2014-09" db="EMBL/GenBank/DDBJ databases">
        <title>Draft genome sequence of an oleaginous Mucoromycotina fungus Mucor ambiguus NBRC6742.</title>
        <authorList>
            <person name="Takeda I."/>
            <person name="Yamane N."/>
            <person name="Morita T."/>
            <person name="Tamano K."/>
            <person name="Machida M."/>
            <person name="Baker S."/>
            <person name="Koike H."/>
        </authorList>
    </citation>
    <scope>NUCLEOTIDE SEQUENCE</scope>
    <source>
        <strain evidence="17">NBRC 6742</strain>
    </source>
</reference>
<comment type="catalytic activity">
    <reaction evidence="13 14">
        <text>a di-trans,poly-cis-dolichyl beta-D-mannosyl phosphate + L-seryl-[protein] = 3-O-(alpha-D-mannosyl)-L-seryl-[protein] + a di-trans,poly-cis-dolichyl phosphate + H(+)</text>
        <dbReference type="Rhea" id="RHEA:17377"/>
        <dbReference type="Rhea" id="RHEA-COMP:9863"/>
        <dbReference type="Rhea" id="RHEA-COMP:13546"/>
        <dbReference type="Rhea" id="RHEA-COMP:19498"/>
        <dbReference type="Rhea" id="RHEA-COMP:19501"/>
        <dbReference type="ChEBI" id="CHEBI:15378"/>
        <dbReference type="ChEBI" id="CHEBI:29999"/>
        <dbReference type="ChEBI" id="CHEBI:57683"/>
        <dbReference type="ChEBI" id="CHEBI:58211"/>
        <dbReference type="ChEBI" id="CHEBI:137321"/>
        <dbReference type="EC" id="2.4.1.109"/>
    </reaction>
</comment>
<evidence type="ECO:0000313" key="17">
    <source>
        <dbReference type="EMBL" id="GAN07716.1"/>
    </source>
</evidence>
<evidence type="ECO:0000256" key="10">
    <source>
        <dbReference type="ARBA" id="ARBA00022989"/>
    </source>
</evidence>
<feature type="transmembrane region" description="Helical" evidence="14">
    <location>
        <begin position="155"/>
        <end position="172"/>
    </location>
</feature>
<dbReference type="PANTHER" id="PTHR10050">
    <property type="entry name" value="DOLICHYL-PHOSPHATE-MANNOSE--PROTEIN MANNOSYLTRANSFERASE"/>
    <property type="match status" value="1"/>
</dbReference>
<evidence type="ECO:0000256" key="11">
    <source>
        <dbReference type="ARBA" id="ARBA00023136"/>
    </source>
</evidence>